<proteinExistence type="inferred from homology"/>
<protein>
    <recommendedName>
        <fullName evidence="9">G-protein coupled receptors family 1 profile domain-containing protein</fullName>
    </recommendedName>
</protein>
<dbReference type="AlphaFoldDB" id="A0AAN8XBL8"/>
<evidence type="ECO:0000256" key="6">
    <source>
        <dbReference type="RuleBase" id="RU000688"/>
    </source>
</evidence>
<dbReference type="SUPFAM" id="SSF81321">
    <property type="entry name" value="Family A G protein-coupled receptor-like"/>
    <property type="match status" value="1"/>
</dbReference>
<feature type="transmembrane region" description="Helical" evidence="8">
    <location>
        <begin position="338"/>
        <end position="358"/>
    </location>
</feature>
<dbReference type="PANTHER" id="PTHR47760:SF1">
    <property type="entry name" value="G-PROTEIN COUPLED RECEPTORS FAMILY 1 PROFILE DOMAIN-CONTAINING PROTEIN"/>
    <property type="match status" value="1"/>
</dbReference>
<evidence type="ECO:0000256" key="8">
    <source>
        <dbReference type="SAM" id="Phobius"/>
    </source>
</evidence>
<keyword evidence="3 6" id="KW-0812">Transmembrane</keyword>
<dbReference type="Pfam" id="PF00001">
    <property type="entry name" value="7tm_1"/>
    <property type="match status" value="1"/>
</dbReference>
<comment type="subcellular location">
    <subcellularLocation>
        <location evidence="1">Membrane</location>
    </subcellularLocation>
</comment>
<evidence type="ECO:0000313" key="10">
    <source>
        <dbReference type="EMBL" id="KAK7075905.1"/>
    </source>
</evidence>
<dbReference type="CDD" id="cd14978">
    <property type="entry name" value="7tmA_FMRFamide_R-like"/>
    <property type="match status" value="1"/>
</dbReference>
<dbReference type="PROSITE" id="PS50262">
    <property type="entry name" value="G_PROTEIN_RECEP_F1_2"/>
    <property type="match status" value="1"/>
</dbReference>
<feature type="compositionally biased region" description="Basic and acidic residues" evidence="7">
    <location>
        <begin position="279"/>
        <end position="291"/>
    </location>
</feature>
<dbReference type="Proteomes" id="UP001381693">
    <property type="component" value="Unassembled WGS sequence"/>
</dbReference>
<dbReference type="GO" id="GO:0004930">
    <property type="term" value="F:G protein-coupled receptor activity"/>
    <property type="evidence" value="ECO:0007669"/>
    <property type="project" value="UniProtKB-KW"/>
</dbReference>
<sequence>MSGTYNASHSRLRSDEFWGTCNPVLFGNGTSTNEADKDDLLDEEKFVSQMETLTIIAYQYVLPILVSLAILTNLMNILMLWKVRQQQKQQQRHAQATTYCYLMWLAITDMLASLSLIPALLHLERKELSYGWAYYYAHFEISVINALTSASVYIVVGLSVDRFIAVCHPRRYRTVSAPRLAVFRIALSLIIPIFIYMPHFFYQEVVCANTGMGWTYKNNEAIIGDSWYVWEVIVELCHRMIPATILAILNLCIIITFKKVTERRKSITNNKDVITPNEHSSEGKHEESARNQQERRLVNLLVAIVTTFLLTHLPAAVLALNDTAGTNLGSFNHEVFRAVANCLEVFGFSLNFVLYFFFVNGMRQVLIDAMSLVKKKVCGLAIHTKVTRGCSNSSDNNTKGSDTKNTDCVEL</sequence>
<dbReference type="PANTHER" id="PTHR47760">
    <property type="entry name" value="G-PROTEIN COUPLED RECEPTOR B0563.6-LIKE PROTEIN-RELATED"/>
    <property type="match status" value="1"/>
</dbReference>
<evidence type="ECO:0000313" key="11">
    <source>
        <dbReference type="Proteomes" id="UP001381693"/>
    </source>
</evidence>
<feature type="compositionally biased region" description="Polar residues" evidence="7">
    <location>
        <begin position="389"/>
        <end position="400"/>
    </location>
</feature>
<keyword evidence="5 8" id="KW-0472">Membrane</keyword>
<dbReference type="Gene3D" id="1.20.1070.10">
    <property type="entry name" value="Rhodopsin 7-helix transmembrane proteins"/>
    <property type="match status" value="1"/>
</dbReference>
<dbReference type="InterPro" id="IPR000276">
    <property type="entry name" value="GPCR_Rhodpsn"/>
</dbReference>
<evidence type="ECO:0000256" key="3">
    <source>
        <dbReference type="ARBA" id="ARBA00022692"/>
    </source>
</evidence>
<keyword evidence="6" id="KW-0675">Receptor</keyword>
<feature type="transmembrane region" description="Helical" evidence="8">
    <location>
        <begin position="133"/>
        <end position="160"/>
    </location>
</feature>
<evidence type="ECO:0000256" key="7">
    <source>
        <dbReference type="SAM" id="MobiDB-lite"/>
    </source>
</evidence>
<keyword evidence="6" id="KW-0807">Transducer</keyword>
<keyword evidence="6" id="KW-0297">G-protein coupled receptor</keyword>
<evidence type="ECO:0000256" key="4">
    <source>
        <dbReference type="ARBA" id="ARBA00022989"/>
    </source>
</evidence>
<feature type="region of interest" description="Disordered" evidence="7">
    <location>
        <begin position="271"/>
        <end position="291"/>
    </location>
</feature>
<evidence type="ECO:0000256" key="2">
    <source>
        <dbReference type="ARBA" id="ARBA00010663"/>
    </source>
</evidence>
<feature type="transmembrane region" description="Helical" evidence="8">
    <location>
        <begin position="101"/>
        <end position="121"/>
    </location>
</feature>
<keyword evidence="11" id="KW-1185">Reference proteome</keyword>
<feature type="transmembrane region" description="Helical" evidence="8">
    <location>
        <begin position="297"/>
        <end position="318"/>
    </location>
</feature>
<dbReference type="InterPro" id="IPR017452">
    <property type="entry name" value="GPCR_Rhodpsn_7TM"/>
</dbReference>
<comment type="caution">
    <text evidence="10">The sequence shown here is derived from an EMBL/GenBank/DDBJ whole genome shotgun (WGS) entry which is preliminary data.</text>
</comment>
<feature type="compositionally biased region" description="Basic and acidic residues" evidence="7">
    <location>
        <begin position="401"/>
        <end position="411"/>
    </location>
</feature>
<feature type="domain" description="G-protein coupled receptors family 1 profile" evidence="9">
    <location>
        <begin position="75"/>
        <end position="355"/>
    </location>
</feature>
<reference evidence="10 11" key="1">
    <citation type="submission" date="2023-11" db="EMBL/GenBank/DDBJ databases">
        <title>Halocaridina rubra genome assembly.</title>
        <authorList>
            <person name="Smith C."/>
        </authorList>
    </citation>
    <scope>NUCLEOTIDE SEQUENCE [LARGE SCALE GENOMIC DNA]</scope>
    <source>
        <strain evidence="10">EP-1</strain>
        <tissue evidence="10">Whole</tissue>
    </source>
</reference>
<dbReference type="EMBL" id="JAXCGZ010010002">
    <property type="protein sequence ID" value="KAK7075905.1"/>
    <property type="molecule type" value="Genomic_DNA"/>
</dbReference>
<name>A0AAN8XBL8_HALRR</name>
<organism evidence="10 11">
    <name type="scientific">Halocaridina rubra</name>
    <name type="common">Hawaiian red shrimp</name>
    <dbReference type="NCBI Taxonomy" id="373956"/>
    <lineage>
        <taxon>Eukaryota</taxon>
        <taxon>Metazoa</taxon>
        <taxon>Ecdysozoa</taxon>
        <taxon>Arthropoda</taxon>
        <taxon>Crustacea</taxon>
        <taxon>Multicrustacea</taxon>
        <taxon>Malacostraca</taxon>
        <taxon>Eumalacostraca</taxon>
        <taxon>Eucarida</taxon>
        <taxon>Decapoda</taxon>
        <taxon>Pleocyemata</taxon>
        <taxon>Caridea</taxon>
        <taxon>Atyoidea</taxon>
        <taxon>Atyidae</taxon>
        <taxon>Halocaridina</taxon>
    </lineage>
</organism>
<dbReference type="PROSITE" id="PS00237">
    <property type="entry name" value="G_PROTEIN_RECEP_F1_1"/>
    <property type="match status" value="1"/>
</dbReference>
<accession>A0AAN8XBL8</accession>
<dbReference type="GO" id="GO:0016020">
    <property type="term" value="C:membrane"/>
    <property type="evidence" value="ECO:0007669"/>
    <property type="project" value="UniProtKB-SubCell"/>
</dbReference>
<evidence type="ECO:0000256" key="1">
    <source>
        <dbReference type="ARBA" id="ARBA00004370"/>
    </source>
</evidence>
<keyword evidence="4 8" id="KW-1133">Transmembrane helix</keyword>
<feature type="transmembrane region" description="Helical" evidence="8">
    <location>
        <begin position="240"/>
        <end position="257"/>
    </location>
</feature>
<dbReference type="InterPro" id="IPR053093">
    <property type="entry name" value="GPCR-like"/>
</dbReference>
<gene>
    <name evidence="10" type="ORF">SK128_022269</name>
</gene>
<comment type="similarity">
    <text evidence="2 6">Belongs to the G-protein coupled receptor 1 family.</text>
</comment>
<feature type="transmembrane region" description="Helical" evidence="8">
    <location>
        <begin position="60"/>
        <end position="81"/>
    </location>
</feature>
<feature type="region of interest" description="Disordered" evidence="7">
    <location>
        <begin position="389"/>
        <end position="411"/>
    </location>
</feature>
<evidence type="ECO:0000259" key="9">
    <source>
        <dbReference type="PROSITE" id="PS50262"/>
    </source>
</evidence>
<feature type="transmembrane region" description="Helical" evidence="8">
    <location>
        <begin position="181"/>
        <end position="202"/>
    </location>
</feature>
<dbReference type="PRINTS" id="PR00237">
    <property type="entry name" value="GPCRRHODOPSN"/>
</dbReference>
<evidence type="ECO:0000256" key="5">
    <source>
        <dbReference type="ARBA" id="ARBA00023136"/>
    </source>
</evidence>